<sequence length="293" mass="33581">MASGTTEVAPRQRPTLEYLRGKRDDPNDEEYKAMLRAKWTCHVIRLKIRILRARGTVTEATLITRMGTTRHAYDDFMALTEPMDGADNPTYAGGLHYFYQAEKVDAEMRELRAMASESTAAQRKARLAKKAAEAEDDAPLAPKKKKAKKDDPKKSAAPKVHKSSDRLNEIEAVELPDELMVFDDCDEVREHMRHFFEAKECTQGAMAAHFKFSVGSIRKFLAMRGPRQGSGSIVYKAAYYFFEKLRILEEKHKTAKRIMMEEAMPQGYDLVRDPKYTLVMRSELHDDDDDDDY</sequence>
<feature type="region of interest" description="Disordered" evidence="1">
    <location>
        <begin position="1"/>
        <end position="23"/>
    </location>
</feature>
<evidence type="ECO:0000259" key="2">
    <source>
        <dbReference type="Pfam" id="PF24852"/>
    </source>
</evidence>
<dbReference type="EMBL" id="KK583212">
    <property type="protein sequence ID" value="KDO28296.1"/>
    <property type="molecule type" value="Genomic_DNA"/>
</dbReference>
<dbReference type="RefSeq" id="XP_012201115.1">
    <property type="nucleotide sequence ID" value="XM_012345725.1"/>
</dbReference>
<name>A0A067CP47_SAPPC</name>
<proteinExistence type="predicted"/>
<dbReference type="Proteomes" id="UP000030745">
    <property type="component" value="Unassembled WGS sequence"/>
</dbReference>
<dbReference type="InterPro" id="IPR056143">
    <property type="entry name" value="DUF7726"/>
</dbReference>
<gene>
    <name evidence="3" type="ORF">SPRG_06346</name>
</gene>
<organism evidence="3 4">
    <name type="scientific">Saprolegnia parasitica (strain CBS 223.65)</name>
    <dbReference type="NCBI Taxonomy" id="695850"/>
    <lineage>
        <taxon>Eukaryota</taxon>
        <taxon>Sar</taxon>
        <taxon>Stramenopiles</taxon>
        <taxon>Oomycota</taxon>
        <taxon>Saprolegniomycetes</taxon>
        <taxon>Saprolegniales</taxon>
        <taxon>Saprolegniaceae</taxon>
        <taxon>Saprolegnia</taxon>
    </lineage>
</organism>
<dbReference type="GeneID" id="24128695"/>
<dbReference type="Pfam" id="PF24852">
    <property type="entry name" value="DUF7726"/>
    <property type="match status" value="2"/>
</dbReference>
<dbReference type="AlphaFoldDB" id="A0A067CP47"/>
<dbReference type="VEuPathDB" id="FungiDB:SPRG_06346"/>
<dbReference type="PANTHER" id="PTHR42339:SF1">
    <property type="entry name" value="HISTONE H1"/>
    <property type="match status" value="1"/>
</dbReference>
<protein>
    <recommendedName>
        <fullName evidence="2">DUF7726 domain-containing protein</fullName>
    </recommendedName>
</protein>
<dbReference type="OrthoDB" id="2592504at2759"/>
<reference evidence="3 4" key="1">
    <citation type="journal article" date="2013" name="PLoS Genet.">
        <title>Distinctive expansion of potential virulence genes in the genome of the oomycete fish pathogen Saprolegnia parasitica.</title>
        <authorList>
            <person name="Jiang R.H."/>
            <person name="de Bruijn I."/>
            <person name="Haas B.J."/>
            <person name="Belmonte R."/>
            <person name="Lobach L."/>
            <person name="Christie J."/>
            <person name="van den Ackerveken G."/>
            <person name="Bottin A."/>
            <person name="Bulone V."/>
            <person name="Diaz-Moreno S.M."/>
            <person name="Dumas B."/>
            <person name="Fan L."/>
            <person name="Gaulin E."/>
            <person name="Govers F."/>
            <person name="Grenville-Briggs L.J."/>
            <person name="Horner N.R."/>
            <person name="Levin J.Z."/>
            <person name="Mammella M."/>
            <person name="Meijer H.J."/>
            <person name="Morris P."/>
            <person name="Nusbaum C."/>
            <person name="Oome S."/>
            <person name="Phillips A.J."/>
            <person name="van Rooyen D."/>
            <person name="Rzeszutek E."/>
            <person name="Saraiva M."/>
            <person name="Secombes C.J."/>
            <person name="Seidl M.F."/>
            <person name="Snel B."/>
            <person name="Stassen J.H."/>
            <person name="Sykes S."/>
            <person name="Tripathy S."/>
            <person name="van den Berg H."/>
            <person name="Vega-Arreguin J.C."/>
            <person name="Wawra S."/>
            <person name="Young S.K."/>
            <person name="Zeng Q."/>
            <person name="Dieguez-Uribeondo J."/>
            <person name="Russ C."/>
            <person name="Tyler B.M."/>
            <person name="van West P."/>
        </authorList>
    </citation>
    <scope>NUCLEOTIDE SEQUENCE [LARGE SCALE GENOMIC DNA]</scope>
    <source>
        <strain evidence="3 4">CBS 223.65</strain>
    </source>
</reference>
<dbReference type="PANTHER" id="PTHR42339">
    <property type="entry name" value="HISTONE H1"/>
    <property type="match status" value="1"/>
</dbReference>
<evidence type="ECO:0000256" key="1">
    <source>
        <dbReference type="SAM" id="MobiDB-lite"/>
    </source>
</evidence>
<feature type="domain" description="DUF7726" evidence="2">
    <location>
        <begin position="180"/>
        <end position="251"/>
    </location>
</feature>
<keyword evidence="4" id="KW-1185">Reference proteome</keyword>
<accession>A0A067CP47</accession>
<evidence type="ECO:0000313" key="4">
    <source>
        <dbReference type="Proteomes" id="UP000030745"/>
    </source>
</evidence>
<evidence type="ECO:0000313" key="3">
    <source>
        <dbReference type="EMBL" id="KDO28296.1"/>
    </source>
</evidence>
<dbReference type="KEGG" id="spar:SPRG_06346"/>
<dbReference type="STRING" id="695850.A0A067CP47"/>
<feature type="region of interest" description="Disordered" evidence="1">
    <location>
        <begin position="122"/>
        <end position="168"/>
    </location>
</feature>
<feature type="domain" description="DUF7726" evidence="2">
    <location>
        <begin position="37"/>
        <end position="103"/>
    </location>
</feature>